<evidence type="ECO:0000313" key="9">
    <source>
        <dbReference type="Proteomes" id="UP000694546"/>
    </source>
</evidence>
<keyword evidence="2" id="KW-0344">Guanine-nucleotide releasing factor</keyword>
<dbReference type="Gene3D" id="2.30.30.40">
    <property type="entry name" value="SH3 Domains"/>
    <property type="match status" value="2"/>
</dbReference>
<dbReference type="PANTHER" id="PTHR22834:SF9">
    <property type="entry name" value="RHO GUANINE NUCLEOTIDE EXCHANGE FACTOR 37"/>
    <property type="match status" value="1"/>
</dbReference>
<dbReference type="Pfam" id="PF00621">
    <property type="entry name" value="RhoGEF"/>
    <property type="match status" value="1"/>
</dbReference>
<reference evidence="8" key="1">
    <citation type="submission" date="2025-08" db="UniProtKB">
        <authorList>
            <consortium name="Ensembl"/>
        </authorList>
    </citation>
    <scope>IDENTIFICATION</scope>
</reference>
<dbReference type="GeneTree" id="ENSGT00950000183088"/>
<evidence type="ECO:0000259" key="5">
    <source>
        <dbReference type="PROSITE" id="PS50002"/>
    </source>
</evidence>
<dbReference type="Pfam" id="PF03114">
    <property type="entry name" value="BAR"/>
    <property type="match status" value="1"/>
</dbReference>
<keyword evidence="1 3" id="KW-0728">SH3 domain</keyword>
<dbReference type="Gene3D" id="1.20.1270.60">
    <property type="entry name" value="Arfaptin homology (AH) domain/BAR domain"/>
    <property type="match status" value="1"/>
</dbReference>
<reference evidence="8" key="2">
    <citation type="submission" date="2025-09" db="UniProtKB">
        <authorList>
            <consortium name="Ensembl"/>
        </authorList>
    </citation>
    <scope>IDENTIFICATION</scope>
</reference>
<dbReference type="PANTHER" id="PTHR22834">
    <property type="entry name" value="NUCLEAR FUSION PROTEIN FUS2"/>
    <property type="match status" value="1"/>
</dbReference>
<keyword evidence="9" id="KW-1185">Reference proteome</keyword>
<dbReference type="InterPro" id="IPR027267">
    <property type="entry name" value="AH/BAR_dom_sf"/>
</dbReference>
<sequence length="691" mass="78124">MEEEEEEEEEERRRQSAEEAAAREKAAQRQLLAIEELVHTERNYLRLLQLASVTIRNNLSKMEPPLVGLSSMFLHVEEVMEVSGRLLSLLDQKLVKPGDPQYLHILCDSFLSMSPDIEESYKEFLANYTLVTTLENTYKQKEALWTEIVKVIKTSAPEVNATSLSFFLVMPVQRIARYPLLLQTIKKHTETAHPAYKRLEEAAHTAIALNCRINEYKRFREVADKYKKTETLSIKDKINRLNSHSIAKKTARLSQYIKHETGMASKLVDEEFDALEMFFYVLEKGILELHDNVGSYLCHLQEFLACRPEECDLDLHGNKPAICYKEIQTALRQWILPTFEKRMRSLIYKPLCSLRDLLAGPRNLIRKRLDKLLDYEVLEARPSLNYEEQAIASTYRTINTLLLNELPQFNGLALGMMWSVLGTFSSLHLDLTSDMEQLFQGFAQQLPHSSLEPGAFWEWVEHAVLEGARNLESVCCNVEETLSAPISQPLSPSSQRRLALLTQKHGSEKIFQVSGAVVGGRDLDLSLGRGELVAVVSQKDSRGDKRRWLVDAGGPRGYAPSAKLIRYRQAVEDPPPSPHLTLPVVPAGQRRHSYSPETRSLTLPAMSRPCFQVFVSYDFTASGAREFSVRAGEAVRVLESHDKGGNPDWSLVEAAQGRRGYVPSNYLVVMPTTPTGQPTAPGALSSRASFH</sequence>
<feature type="domain" description="SH3" evidence="5">
    <location>
        <begin position="608"/>
        <end position="672"/>
    </location>
</feature>
<dbReference type="Pfam" id="PF14604">
    <property type="entry name" value="SH3_9"/>
    <property type="match status" value="1"/>
</dbReference>
<dbReference type="PROSITE" id="PS50002">
    <property type="entry name" value="SH3"/>
    <property type="match status" value="1"/>
</dbReference>
<organism evidence="8 9">
    <name type="scientific">Gadus morhua</name>
    <name type="common">Atlantic cod</name>
    <dbReference type="NCBI Taxonomy" id="8049"/>
    <lineage>
        <taxon>Eukaryota</taxon>
        <taxon>Metazoa</taxon>
        <taxon>Chordata</taxon>
        <taxon>Craniata</taxon>
        <taxon>Vertebrata</taxon>
        <taxon>Euteleostomi</taxon>
        <taxon>Actinopterygii</taxon>
        <taxon>Neopterygii</taxon>
        <taxon>Teleostei</taxon>
        <taxon>Neoteleostei</taxon>
        <taxon>Acanthomorphata</taxon>
        <taxon>Zeiogadaria</taxon>
        <taxon>Gadariae</taxon>
        <taxon>Gadiformes</taxon>
        <taxon>Gadoidei</taxon>
        <taxon>Gadidae</taxon>
        <taxon>Gadus</taxon>
    </lineage>
</organism>
<evidence type="ECO:0000256" key="2">
    <source>
        <dbReference type="ARBA" id="ARBA00022658"/>
    </source>
</evidence>
<dbReference type="GO" id="GO:0005737">
    <property type="term" value="C:cytoplasm"/>
    <property type="evidence" value="ECO:0007669"/>
    <property type="project" value="InterPro"/>
</dbReference>
<dbReference type="Proteomes" id="UP000694546">
    <property type="component" value="Chromosome 10"/>
</dbReference>
<dbReference type="SMART" id="SM00325">
    <property type="entry name" value="RhoGEF"/>
    <property type="match status" value="1"/>
</dbReference>
<dbReference type="PROSITE" id="PS51021">
    <property type="entry name" value="BAR"/>
    <property type="match status" value="1"/>
</dbReference>
<dbReference type="GO" id="GO:0005085">
    <property type="term" value="F:guanyl-nucleotide exchange factor activity"/>
    <property type="evidence" value="ECO:0007669"/>
    <property type="project" value="UniProtKB-KW"/>
</dbReference>
<name>A0A8C5F8A3_GADMO</name>
<feature type="domain" description="BAR" evidence="7">
    <location>
        <begin position="257"/>
        <end position="455"/>
    </location>
</feature>
<dbReference type="Ensembl" id="ENSGMOT00000015906.2">
    <property type="protein sequence ID" value="ENSGMOP00000015511.2"/>
    <property type="gene ID" value="ENSGMOG00000014487.2"/>
</dbReference>
<feature type="compositionally biased region" description="Basic and acidic residues" evidence="4">
    <location>
        <begin position="11"/>
        <end position="21"/>
    </location>
</feature>
<dbReference type="SUPFAM" id="SSF48065">
    <property type="entry name" value="DBL homology domain (DH-domain)"/>
    <property type="match status" value="1"/>
</dbReference>
<evidence type="ECO:0000256" key="4">
    <source>
        <dbReference type="SAM" id="MobiDB-lite"/>
    </source>
</evidence>
<dbReference type="Gene3D" id="1.20.900.10">
    <property type="entry name" value="Dbl homology (DH) domain"/>
    <property type="match status" value="1"/>
</dbReference>
<proteinExistence type="predicted"/>
<dbReference type="SUPFAM" id="SSF50044">
    <property type="entry name" value="SH3-domain"/>
    <property type="match status" value="2"/>
</dbReference>
<dbReference type="InterPro" id="IPR004148">
    <property type="entry name" value="BAR_dom"/>
</dbReference>
<evidence type="ECO:0000259" key="7">
    <source>
        <dbReference type="PROSITE" id="PS51021"/>
    </source>
</evidence>
<evidence type="ECO:0000313" key="8">
    <source>
        <dbReference type="Ensembl" id="ENSGMOP00000015511.2"/>
    </source>
</evidence>
<protein>
    <submittedName>
        <fullName evidence="8">Rho guanine nucleotide exchange factor 37</fullName>
    </submittedName>
</protein>
<feature type="region of interest" description="Disordered" evidence="4">
    <location>
        <begin position="1"/>
        <end position="21"/>
    </location>
</feature>
<evidence type="ECO:0000256" key="3">
    <source>
        <dbReference type="PROSITE-ProRule" id="PRU00192"/>
    </source>
</evidence>
<accession>A0A8C5F8A3</accession>
<feature type="compositionally biased region" description="Acidic residues" evidence="4">
    <location>
        <begin position="1"/>
        <end position="10"/>
    </location>
</feature>
<evidence type="ECO:0000259" key="6">
    <source>
        <dbReference type="PROSITE" id="PS50010"/>
    </source>
</evidence>
<dbReference type="InterPro" id="IPR001452">
    <property type="entry name" value="SH3_domain"/>
</dbReference>
<feature type="domain" description="DH" evidence="6">
    <location>
        <begin position="29"/>
        <end position="216"/>
    </location>
</feature>
<dbReference type="InterPro" id="IPR036028">
    <property type="entry name" value="SH3-like_dom_sf"/>
</dbReference>
<dbReference type="InterPro" id="IPR035899">
    <property type="entry name" value="DBL_dom_sf"/>
</dbReference>
<dbReference type="InterPro" id="IPR000219">
    <property type="entry name" value="DH_dom"/>
</dbReference>
<dbReference type="SUPFAM" id="SSF103657">
    <property type="entry name" value="BAR/IMD domain-like"/>
    <property type="match status" value="1"/>
</dbReference>
<gene>
    <name evidence="8" type="primary">ARHGEF37</name>
    <name evidence="8" type="synonym">arhgef37</name>
</gene>
<dbReference type="AlphaFoldDB" id="A0A8C5F8A3"/>
<evidence type="ECO:0000256" key="1">
    <source>
        <dbReference type="ARBA" id="ARBA00022443"/>
    </source>
</evidence>
<dbReference type="InterPro" id="IPR051492">
    <property type="entry name" value="Dynamin-Rho_GEF"/>
</dbReference>
<dbReference type="SMART" id="SM00326">
    <property type="entry name" value="SH3"/>
    <property type="match status" value="1"/>
</dbReference>
<dbReference type="PROSITE" id="PS50010">
    <property type="entry name" value="DH_2"/>
    <property type="match status" value="1"/>
</dbReference>